<comment type="caution">
    <text evidence="2">The sequence shown here is derived from an EMBL/GenBank/DDBJ whole genome shotgun (WGS) entry which is preliminary data.</text>
</comment>
<name>A0ABP0LM86_9DINO</name>
<feature type="region of interest" description="Disordered" evidence="1">
    <location>
        <begin position="15"/>
        <end position="116"/>
    </location>
</feature>
<protein>
    <submittedName>
        <fullName evidence="2">Uncharacterized protein</fullName>
    </submittedName>
</protein>
<dbReference type="Proteomes" id="UP001642464">
    <property type="component" value="Unassembled WGS sequence"/>
</dbReference>
<evidence type="ECO:0000313" key="3">
    <source>
        <dbReference type="Proteomes" id="UP001642464"/>
    </source>
</evidence>
<feature type="region of interest" description="Disordered" evidence="1">
    <location>
        <begin position="154"/>
        <end position="208"/>
    </location>
</feature>
<evidence type="ECO:0000256" key="1">
    <source>
        <dbReference type="SAM" id="MobiDB-lite"/>
    </source>
</evidence>
<feature type="compositionally biased region" description="Basic and acidic residues" evidence="1">
    <location>
        <begin position="23"/>
        <end position="34"/>
    </location>
</feature>
<proteinExistence type="predicted"/>
<organism evidence="2 3">
    <name type="scientific">Durusdinium trenchii</name>
    <dbReference type="NCBI Taxonomy" id="1381693"/>
    <lineage>
        <taxon>Eukaryota</taxon>
        <taxon>Sar</taxon>
        <taxon>Alveolata</taxon>
        <taxon>Dinophyceae</taxon>
        <taxon>Suessiales</taxon>
        <taxon>Symbiodiniaceae</taxon>
        <taxon>Durusdinium</taxon>
    </lineage>
</organism>
<feature type="compositionally biased region" description="Basic and acidic residues" evidence="1">
    <location>
        <begin position="46"/>
        <end position="65"/>
    </location>
</feature>
<keyword evidence="3" id="KW-1185">Reference proteome</keyword>
<gene>
    <name evidence="2" type="ORF">SCF082_LOCUS23284</name>
</gene>
<sequence>MGLFLIGILPGLRSQGTWSSKPYRKEIAGRNGREDSEDPISVDGVETPKESSTRPVNAEEDKDLFSVDGGPQGVKAHLLASTSREADKDLIHVDGGSEGAKERSPASSSGEVDKDLFSVDGGLVGAKERPTMSGSGEADKDFIRVDAGVEGAKDSFSAGGDLEGAKELPTRPPPAVVPPIPTAQPHAVEASVAESGDAQEESKLMKRRDDRIVAHQAVEGGAEIRFEAAPLNAEKASDVRVESGDVSSKDENLPSASFAAVQVPQKVSDVRMESEDVASTTAALVTTAKEAVERGAEVRVEAVSSKDENPPSASFAAVQVPQQASDVHVESGDAASTTALAVAAKKAVEAGAEVTVETAALDNHLSSSVAPLQEGTFLHKVETAMVNAEEGFLHVGHAAEIGARAIKQVAEGTAEAGEVIVTAAKEVAGEVIARAAETGESLSSEVVSIKQSLPAS</sequence>
<evidence type="ECO:0000313" key="2">
    <source>
        <dbReference type="EMBL" id="CAK9039876.1"/>
    </source>
</evidence>
<accession>A0ABP0LM86</accession>
<reference evidence="2 3" key="1">
    <citation type="submission" date="2024-02" db="EMBL/GenBank/DDBJ databases">
        <authorList>
            <person name="Chen Y."/>
            <person name="Shah S."/>
            <person name="Dougan E. K."/>
            <person name="Thang M."/>
            <person name="Chan C."/>
        </authorList>
    </citation>
    <scope>NUCLEOTIDE SEQUENCE [LARGE SCALE GENOMIC DNA]</scope>
</reference>
<feature type="compositionally biased region" description="Pro residues" evidence="1">
    <location>
        <begin position="170"/>
        <end position="182"/>
    </location>
</feature>
<dbReference type="EMBL" id="CAXAMM010016814">
    <property type="protein sequence ID" value="CAK9039876.1"/>
    <property type="molecule type" value="Genomic_DNA"/>
</dbReference>